<keyword evidence="4" id="KW-1185">Reference proteome</keyword>
<dbReference type="HOGENOM" id="CLU_009176_0_1_1"/>
<proteinExistence type="predicted"/>
<dbReference type="VEuPathDB" id="FungiDB:PGTG_18880"/>
<dbReference type="RefSeq" id="XP_003337458.2">
    <property type="nucleotide sequence ID" value="XM_003337410.2"/>
</dbReference>
<dbReference type="Proteomes" id="UP000008783">
    <property type="component" value="Unassembled WGS sequence"/>
</dbReference>
<dbReference type="AlphaFoldDB" id="E3L914"/>
<reference evidence="4" key="2">
    <citation type="journal article" date="2011" name="Proc. Natl. Acad. Sci. U.S.A.">
        <title>Obligate biotrophy features unraveled by the genomic analysis of rust fungi.</title>
        <authorList>
            <person name="Duplessis S."/>
            <person name="Cuomo C.A."/>
            <person name="Lin Y.-C."/>
            <person name="Aerts A."/>
            <person name="Tisserant E."/>
            <person name="Veneault-Fourrey C."/>
            <person name="Joly D.L."/>
            <person name="Hacquard S."/>
            <person name="Amselem J."/>
            <person name="Cantarel B.L."/>
            <person name="Chiu R."/>
            <person name="Coutinho P.M."/>
            <person name="Feau N."/>
            <person name="Field M."/>
            <person name="Frey P."/>
            <person name="Gelhaye E."/>
            <person name="Goldberg J."/>
            <person name="Grabherr M.G."/>
            <person name="Kodira C.D."/>
            <person name="Kohler A."/>
            <person name="Kuees U."/>
            <person name="Lindquist E.A."/>
            <person name="Lucas S.M."/>
            <person name="Mago R."/>
            <person name="Mauceli E."/>
            <person name="Morin E."/>
            <person name="Murat C."/>
            <person name="Pangilinan J.L."/>
            <person name="Park R."/>
            <person name="Pearson M."/>
            <person name="Quesneville H."/>
            <person name="Rouhier N."/>
            <person name="Sakthikumar S."/>
            <person name="Salamov A.A."/>
            <person name="Schmutz J."/>
            <person name="Selles B."/>
            <person name="Shapiro H."/>
            <person name="Tanguay P."/>
            <person name="Tuskan G.A."/>
            <person name="Henrissat B."/>
            <person name="Van de Peer Y."/>
            <person name="Rouze P."/>
            <person name="Ellis J.G."/>
            <person name="Dodds P.N."/>
            <person name="Schein J.E."/>
            <person name="Zhong S."/>
            <person name="Hamelin R.C."/>
            <person name="Grigoriev I.V."/>
            <person name="Szabo L.J."/>
            <person name="Martin F."/>
        </authorList>
    </citation>
    <scope>NUCLEOTIDE SEQUENCE [LARGE SCALE GENOMIC DNA]</scope>
    <source>
        <strain evidence="4">CRL 75-36-700-3 / race SCCL</strain>
    </source>
</reference>
<dbReference type="InParanoid" id="E3L914"/>
<evidence type="ECO:0000256" key="1">
    <source>
        <dbReference type="SAM" id="MobiDB-lite"/>
    </source>
</evidence>
<evidence type="ECO:0000259" key="2">
    <source>
        <dbReference type="Pfam" id="PF20231"/>
    </source>
</evidence>
<feature type="compositionally biased region" description="Low complexity" evidence="1">
    <location>
        <begin position="7"/>
        <end position="22"/>
    </location>
</feature>
<evidence type="ECO:0000313" key="3">
    <source>
        <dbReference type="EMBL" id="EFP93039.2"/>
    </source>
</evidence>
<feature type="compositionally biased region" description="Low complexity" evidence="1">
    <location>
        <begin position="167"/>
        <end position="176"/>
    </location>
</feature>
<protein>
    <recommendedName>
        <fullName evidence="2">DUF6589 domain-containing protein</fullName>
    </recommendedName>
</protein>
<feature type="region of interest" description="Disordered" evidence="1">
    <location>
        <begin position="1"/>
        <end position="27"/>
    </location>
</feature>
<dbReference type="GeneID" id="10543016"/>
<sequence>MEIDEVPSQSPPASEQSPSPEAAPRRTLATKTLEICDHLKSNYNMTPKQFIEAFLTADSDALSFRRRYWGSKDGWPSTLDIIQKIKKQVKKTQKGQARWCEFIKNEAIQILDKERPPTGEYPGGCFQSSQKVEPSFFDDDAVLAREELLTQAHMPFLFETLMGTLQPSSQAQSSEQPTEEPEKQSLVDEDERELMEMEDIQYKRSSMLPCRMRKIAATICAQVAFAKNRRCNGLQLFNSVRFVAGGISEVVNDYLHLIGLTSSRQTALKALTCSSTGAARDIRTSMKIDNNSVIGPAICIDNLDIEERVHTQSVGHRSMMFHGTWGYIHKPNPSLLASLDHSHLTLEAYNRSLSAIPELKILPRMFIPTPEEDIHFEAVMKSQISRVMRQYIAEPTNRKFSIPSSPPEIELIDCSPPEIQMLKLMDASDNSSEGVGQVLDSIIRQSGLTAEEFCSRLQVMDGDLGTCQNINSLRALRSPSSYSDHALLNITMQLGSAHTLWNISQNILNSHFGDPTKTNDLGAWQYLHALGIPSDKVASKKDFTLMMKNIEKVHEATIFYCIRSAIGDKREITQTACYLDSSPRFFNYCRSQPCHEGRRHWTFDECLEDLEPNVTGTDRTSQLPVISSSNGSSLDPDTPT</sequence>
<name>E3L914_PUCGT</name>
<feature type="region of interest" description="Disordered" evidence="1">
    <location>
        <begin position="614"/>
        <end position="640"/>
    </location>
</feature>
<feature type="domain" description="DUF6589" evidence="2">
    <location>
        <begin position="364"/>
        <end position="569"/>
    </location>
</feature>
<dbReference type="InterPro" id="IPR046496">
    <property type="entry name" value="DUF6589"/>
</dbReference>
<reference key="1">
    <citation type="submission" date="2007-01" db="EMBL/GenBank/DDBJ databases">
        <title>The Genome Sequence of Puccinia graminis f. sp. tritici Strain CRL 75-36-700-3.</title>
        <authorList>
            <consortium name="The Broad Institute Genome Sequencing Platform"/>
            <person name="Birren B."/>
            <person name="Lander E."/>
            <person name="Galagan J."/>
            <person name="Nusbaum C."/>
            <person name="Devon K."/>
            <person name="Cuomo C."/>
            <person name="Jaffe D."/>
            <person name="Butler J."/>
            <person name="Alvarez P."/>
            <person name="Gnerre S."/>
            <person name="Grabherr M."/>
            <person name="Mauceli E."/>
            <person name="Brockman W."/>
            <person name="Young S."/>
            <person name="LaButti K."/>
            <person name="Sykes S."/>
            <person name="DeCaprio D."/>
            <person name="Crawford M."/>
            <person name="Koehrsen M."/>
            <person name="Engels R."/>
            <person name="Montgomery P."/>
            <person name="Pearson M."/>
            <person name="Howarth C."/>
            <person name="Larson L."/>
            <person name="White J."/>
            <person name="Zeng Q."/>
            <person name="Kodira C."/>
            <person name="Yandava C."/>
            <person name="Alvarado L."/>
            <person name="O'Leary S."/>
            <person name="Szabo L."/>
            <person name="Dean R."/>
            <person name="Schein J."/>
        </authorList>
    </citation>
    <scope>NUCLEOTIDE SEQUENCE</scope>
    <source>
        <strain>CRL 75-36-700-3</strain>
    </source>
</reference>
<dbReference type="OrthoDB" id="2507305at2759"/>
<accession>E3L914</accession>
<feature type="region of interest" description="Disordered" evidence="1">
    <location>
        <begin position="167"/>
        <end position="191"/>
    </location>
</feature>
<dbReference type="KEGG" id="pgr:PGTG_18880"/>
<dbReference type="EMBL" id="DS178379">
    <property type="protein sequence ID" value="EFP93039.2"/>
    <property type="molecule type" value="Genomic_DNA"/>
</dbReference>
<dbReference type="Pfam" id="PF20231">
    <property type="entry name" value="DUF6589"/>
    <property type="match status" value="1"/>
</dbReference>
<organism evidence="3 4">
    <name type="scientific">Puccinia graminis f. sp. tritici (strain CRL 75-36-700-3 / race SCCL)</name>
    <name type="common">Black stem rust fungus</name>
    <dbReference type="NCBI Taxonomy" id="418459"/>
    <lineage>
        <taxon>Eukaryota</taxon>
        <taxon>Fungi</taxon>
        <taxon>Dikarya</taxon>
        <taxon>Basidiomycota</taxon>
        <taxon>Pucciniomycotina</taxon>
        <taxon>Pucciniomycetes</taxon>
        <taxon>Pucciniales</taxon>
        <taxon>Pucciniaceae</taxon>
        <taxon>Puccinia</taxon>
    </lineage>
</organism>
<gene>
    <name evidence="3" type="ORF">PGTG_18880</name>
</gene>
<evidence type="ECO:0000313" key="4">
    <source>
        <dbReference type="Proteomes" id="UP000008783"/>
    </source>
</evidence>